<keyword evidence="4" id="KW-1185">Reference proteome</keyword>
<reference evidence="3" key="1">
    <citation type="submission" date="2022-11" db="EMBL/GenBank/DDBJ databases">
        <title>Minimal conservation of predation-associated metabolite biosynthetic gene clusters underscores biosynthetic potential of Myxococcota including descriptions for ten novel species: Archangium lansinium sp. nov., Myxococcus landrumus sp. nov., Nannocystis bai.</title>
        <authorList>
            <person name="Ahearne A."/>
            <person name="Stevens C."/>
            <person name="Phillips K."/>
        </authorList>
    </citation>
    <scope>NUCLEOTIDE SEQUENCE</scope>
    <source>
        <strain evidence="3">Na p29</strain>
    </source>
</reference>
<dbReference type="EMBL" id="JAPNKE010000002">
    <property type="protein sequence ID" value="MCY1011452.1"/>
    <property type="molecule type" value="Genomic_DNA"/>
</dbReference>
<organism evidence="3 4">
    <name type="scientific">Nannocystis pusilla</name>
    <dbReference type="NCBI Taxonomy" id="889268"/>
    <lineage>
        <taxon>Bacteria</taxon>
        <taxon>Pseudomonadati</taxon>
        <taxon>Myxococcota</taxon>
        <taxon>Polyangia</taxon>
        <taxon>Nannocystales</taxon>
        <taxon>Nannocystaceae</taxon>
        <taxon>Nannocystis</taxon>
    </lineage>
</organism>
<dbReference type="AlphaFoldDB" id="A0A9X3EWG5"/>
<feature type="compositionally biased region" description="Pro residues" evidence="1">
    <location>
        <begin position="242"/>
        <end position="256"/>
    </location>
</feature>
<feature type="compositionally biased region" description="Low complexity" evidence="1">
    <location>
        <begin position="170"/>
        <end position="241"/>
    </location>
</feature>
<feature type="signal peptide" evidence="2">
    <location>
        <begin position="1"/>
        <end position="23"/>
    </location>
</feature>
<sequence>MARRAACLLAATVWLTGSGPAHAATVVLVHAPDARWRLAELRVRDELRALGMTVTDAAARGRDDGAMATLLAEHAAAAAVQLSRDDERAAITLWFVDPAATAPRRLEFAIGDGRQPGLVALRAAELIHTETRDRAEPLAAASTPAAPLVPLAPWAAPAPPDAPRSPSVPPSTSAAANPTSTSTNPITTTSDAATTTATSIAATTPSTSTHPTTATSAAPTSPAPLSNAANPTAATSASNSVPAPPPLTPLPRPSPALPEFADDLPPPITPAAPEKRHGLLVAANVGGGPGGAGVLTGLELTGWRELGPRLDFAGGLTGLVTPGWQTDLRGSILLGLVGGRAQLGLRWQPGSRTTLRLGLGGGLALGWALGRAISPYRSASDFQPIGMLSATFTLAVRLGPRLSAHCGAGIDVLLPPLSIRSGGVEAFAIGRPLLRGLLGLAWDWPLARR</sequence>
<protein>
    <submittedName>
        <fullName evidence="3">Uncharacterized protein</fullName>
    </submittedName>
</protein>
<accession>A0A9X3EWG5</accession>
<evidence type="ECO:0000313" key="4">
    <source>
        <dbReference type="Proteomes" id="UP001150924"/>
    </source>
</evidence>
<keyword evidence="2" id="KW-0732">Signal</keyword>
<feature type="region of interest" description="Disordered" evidence="1">
    <location>
        <begin position="151"/>
        <end position="273"/>
    </location>
</feature>
<gene>
    <name evidence="3" type="ORF">OV079_39010</name>
</gene>
<comment type="caution">
    <text evidence="3">The sequence shown here is derived from an EMBL/GenBank/DDBJ whole genome shotgun (WGS) entry which is preliminary data.</text>
</comment>
<evidence type="ECO:0000256" key="2">
    <source>
        <dbReference type="SAM" id="SignalP"/>
    </source>
</evidence>
<dbReference type="Proteomes" id="UP001150924">
    <property type="component" value="Unassembled WGS sequence"/>
</dbReference>
<feature type="compositionally biased region" description="Pro residues" evidence="1">
    <location>
        <begin position="156"/>
        <end position="169"/>
    </location>
</feature>
<name>A0A9X3EWG5_9BACT</name>
<evidence type="ECO:0000313" key="3">
    <source>
        <dbReference type="EMBL" id="MCY1011452.1"/>
    </source>
</evidence>
<evidence type="ECO:0000256" key="1">
    <source>
        <dbReference type="SAM" id="MobiDB-lite"/>
    </source>
</evidence>
<proteinExistence type="predicted"/>
<feature type="chain" id="PRO_5040739411" evidence="2">
    <location>
        <begin position="24"/>
        <end position="449"/>
    </location>
</feature>
<dbReference type="RefSeq" id="WP_267774726.1">
    <property type="nucleotide sequence ID" value="NZ_JAPNKE010000002.1"/>
</dbReference>